<reference evidence="2 3" key="1">
    <citation type="journal article" date="2019" name="Environ. Microbiol.">
        <title>Genomics insights into ecotype formation of ammonia-oxidizing archaea in the deep ocean.</title>
        <authorList>
            <person name="Wang Y."/>
            <person name="Huang J.M."/>
            <person name="Cui G.J."/>
            <person name="Nunoura T."/>
            <person name="Takaki Y."/>
            <person name="Li W.L."/>
            <person name="Li J."/>
            <person name="Gao Z.M."/>
            <person name="Takai K."/>
            <person name="Zhang A.Q."/>
            <person name="Stepanauskas R."/>
        </authorList>
    </citation>
    <scope>NUCLEOTIDE SEQUENCE [LARGE SCALE GENOMIC DNA]</scope>
    <source>
        <strain evidence="2 3">L15a</strain>
    </source>
</reference>
<feature type="region of interest" description="Disordered" evidence="1">
    <location>
        <begin position="33"/>
        <end position="52"/>
    </location>
</feature>
<proteinExistence type="predicted"/>
<dbReference type="EMBL" id="JACATH010000034">
    <property type="protein sequence ID" value="NWJ57969.1"/>
    <property type="molecule type" value="Genomic_DNA"/>
</dbReference>
<protein>
    <submittedName>
        <fullName evidence="2">Uncharacterized protein</fullName>
    </submittedName>
</protein>
<organism evidence="2 3">
    <name type="scientific">Marine Group I thaumarchaeote</name>
    <dbReference type="NCBI Taxonomy" id="2511932"/>
    <lineage>
        <taxon>Archaea</taxon>
        <taxon>Nitrososphaerota</taxon>
        <taxon>Marine Group I</taxon>
    </lineage>
</organism>
<dbReference type="AlphaFoldDB" id="A0A7K4MWT4"/>
<dbReference type="Proteomes" id="UP000575480">
    <property type="component" value="Unassembled WGS sequence"/>
</dbReference>
<name>A0A7K4MWT4_9ARCH</name>
<evidence type="ECO:0000313" key="2">
    <source>
        <dbReference type="EMBL" id="NWJ57969.1"/>
    </source>
</evidence>
<feature type="non-terminal residue" evidence="2">
    <location>
        <position position="1"/>
    </location>
</feature>
<evidence type="ECO:0000313" key="3">
    <source>
        <dbReference type="Proteomes" id="UP000575480"/>
    </source>
</evidence>
<gene>
    <name evidence="2" type="ORF">HX858_09540</name>
</gene>
<sequence length="52" mass="5748">IGKGEQNQRAMKDNLSALAGALQQVEMFVKQIEDDGDPMPEEKRQALEMATS</sequence>
<comment type="caution">
    <text evidence="2">The sequence shown here is derived from an EMBL/GenBank/DDBJ whole genome shotgun (WGS) entry which is preliminary data.</text>
</comment>
<accession>A0A7K4MWT4</accession>
<evidence type="ECO:0000256" key="1">
    <source>
        <dbReference type="SAM" id="MobiDB-lite"/>
    </source>
</evidence>